<accession>A0ABD3GVB9</accession>
<dbReference type="Proteomes" id="UP001633002">
    <property type="component" value="Unassembled WGS sequence"/>
</dbReference>
<feature type="compositionally biased region" description="Acidic residues" evidence="1">
    <location>
        <begin position="646"/>
        <end position="656"/>
    </location>
</feature>
<sequence length="1046" mass="116453">MDPATSEVQEGDIPVAVDWVPPSSAVDDVTMDDTPVDVRVASLPASDHEVEDGEILDEAMDVLDSQTAVPPTLEAATAHVLIEDIPVAAVQAPMTSVVAEVTMGENLVDDGGASDPTYNHEIGKGQSILEVVPRTPQAATVEELVKDIPVVAIVAPPTSADAEMTMGENPVVVGGASGGQSITEAVPTTSEATTVEVGKADVPVAAVQAPPTSVAAEVTIGESVVVHGGASEPTYDHEVVKMQLFHEAVPTTLEAQETAPSKPVDSAMNPERFQELLHNIRSTRNDTHPVAEGSTPTKIQDVQQEVPTLGTAANLDKVVLDVSDYLPIVSPDVTQNAWESSGISNDREMLKVLNNFCEAVPLEHDLQTSAPPVESDTPESSTRVPDPKVASGPQSEADLEAIGRGNCVPAAKDDTERGLPMNMAIGVPFDVESMREYFPEYNDKQWAGGKINIVTHCTDQFLLDNWENWFRTSIGGRKDGFRAEVRKNFLFFAGLEKHGLKVDWTTVDKSRNLPKISAADRYAARVELWKRKTVFRGSLLYLEEPKLRYDERVPGKPRRKRTSRASSTPEGNETSPGTKKPTKRKLNLNPPKSRSSSPEVPRRIQPGRKGKRKVDKEATANIERKGKRKADEHPSPEPAEKKERSDDSDEDSDESIQEQAEHIQYTRFAELGESEREKRRYGYMDKFISETIRDEIEKHTRPLKEKIENLKAIIDETSRIALEQEQIYKLVNKREINLATLVATKFKEVRLRGHSESIANCDELNFLVTRNEKPMYPTDYDDFLEARKFGFKGSQWEKYAGVIRDDLEVKCPGCQDYIGLLPHMCPGTLCMQTYEFFNTRHIPPASKGSINPDTGELEFDADQALDNEIHADVMVGRRDSFGPNNVDRARQSEDEKLWRHLVHKFLQIWHHGNGDVKFHTGYMKMKDPSLRSALEHTHNRLVQELEEEGRNNGLEESYIERMVSIFNDHINKTGDKNVKPMVYLRDWDENADAAGPSYEPMEISSEHDDEENDETYKPTAKSKASGSRKRVAHKPHKRGLRKPGNN</sequence>
<reference evidence="2 3" key="1">
    <citation type="submission" date="2024-09" db="EMBL/GenBank/DDBJ databases">
        <title>Chromosome-scale assembly of Riccia sorocarpa.</title>
        <authorList>
            <person name="Paukszto L."/>
        </authorList>
    </citation>
    <scope>NUCLEOTIDE SEQUENCE [LARGE SCALE GENOMIC DNA]</scope>
    <source>
        <strain evidence="2">LP-2024</strain>
        <tissue evidence="2">Aerial parts of the thallus</tissue>
    </source>
</reference>
<gene>
    <name evidence="2" type="ORF">R1sor_001105</name>
</gene>
<feature type="compositionally biased region" description="Polar residues" evidence="1">
    <location>
        <begin position="564"/>
        <end position="577"/>
    </location>
</feature>
<feature type="region of interest" description="Disordered" evidence="1">
    <location>
        <begin position="993"/>
        <end position="1046"/>
    </location>
</feature>
<evidence type="ECO:0000313" key="3">
    <source>
        <dbReference type="Proteomes" id="UP001633002"/>
    </source>
</evidence>
<feature type="region of interest" description="Disordered" evidence="1">
    <location>
        <begin position="365"/>
        <end position="395"/>
    </location>
</feature>
<evidence type="ECO:0000313" key="2">
    <source>
        <dbReference type="EMBL" id="KAL3683083.1"/>
    </source>
</evidence>
<name>A0ABD3GVB9_9MARC</name>
<feature type="compositionally biased region" description="Basic residues" evidence="1">
    <location>
        <begin position="1026"/>
        <end position="1046"/>
    </location>
</feature>
<feature type="compositionally biased region" description="Basic and acidic residues" evidence="1">
    <location>
        <begin position="614"/>
        <end position="645"/>
    </location>
</feature>
<comment type="caution">
    <text evidence="2">The sequence shown here is derived from an EMBL/GenBank/DDBJ whole genome shotgun (WGS) entry which is preliminary data.</text>
</comment>
<dbReference type="AlphaFoldDB" id="A0ABD3GVB9"/>
<keyword evidence="3" id="KW-1185">Reference proteome</keyword>
<feature type="region of interest" description="Disordered" evidence="1">
    <location>
        <begin position="552"/>
        <end position="671"/>
    </location>
</feature>
<proteinExistence type="predicted"/>
<protein>
    <submittedName>
        <fullName evidence="2">Uncharacterized protein</fullName>
    </submittedName>
</protein>
<organism evidence="2 3">
    <name type="scientific">Riccia sorocarpa</name>
    <dbReference type="NCBI Taxonomy" id="122646"/>
    <lineage>
        <taxon>Eukaryota</taxon>
        <taxon>Viridiplantae</taxon>
        <taxon>Streptophyta</taxon>
        <taxon>Embryophyta</taxon>
        <taxon>Marchantiophyta</taxon>
        <taxon>Marchantiopsida</taxon>
        <taxon>Marchantiidae</taxon>
        <taxon>Marchantiales</taxon>
        <taxon>Ricciaceae</taxon>
        <taxon>Riccia</taxon>
    </lineage>
</organism>
<evidence type="ECO:0000256" key="1">
    <source>
        <dbReference type="SAM" id="MobiDB-lite"/>
    </source>
</evidence>
<dbReference type="EMBL" id="JBJQOH010000006">
    <property type="protein sequence ID" value="KAL3683083.1"/>
    <property type="molecule type" value="Genomic_DNA"/>
</dbReference>